<dbReference type="OrthoDB" id="6604114at2759"/>
<evidence type="ECO:0000313" key="1">
    <source>
        <dbReference type="EMBL" id="KHJ74911.1"/>
    </source>
</evidence>
<feature type="non-terminal residue" evidence="1">
    <location>
        <position position="1"/>
    </location>
</feature>
<proteinExistence type="predicted"/>
<evidence type="ECO:0000313" key="2">
    <source>
        <dbReference type="Proteomes" id="UP000053660"/>
    </source>
</evidence>
<gene>
    <name evidence="1" type="ORF">OESDEN_25473</name>
</gene>
<dbReference type="EMBL" id="KN613263">
    <property type="protein sequence ID" value="KHJ74911.1"/>
    <property type="molecule type" value="Genomic_DNA"/>
</dbReference>
<sequence length="76" mass="8998">LPKNQFRIGYTYLTFTPGVYDNNAALVFQAFNRHFSPEIFIDESIDPNTDSIIYHKSNQYWYGISDERLQKLLSFK</sequence>
<keyword evidence="2" id="KW-1185">Reference proteome</keyword>
<dbReference type="AlphaFoldDB" id="A0A0B1RTE5"/>
<protein>
    <submittedName>
        <fullName evidence="1">Uncharacterized protein</fullName>
    </submittedName>
</protein>
<accession>A0A0B1RTE5</accession>
<dbReference type="Proteomes" id="UP000053660">
    <property type="component" value="Unassembled WGS sequence"/>
</dbReference>
<organism evidence="1 2">
    <name type="scientific">Oesophagostomum dentatum</name>
    <name type="common">Nodular worm</name>
    <dbReference type="NCBI Taxonomy" id="61180"/>
    <lineage>
        <taxon>Eukaryota</taxon>
        <taxon>Metazoa</taxon>
        <taxon>Ecdysozoa</taxon>
        <taxon>Nematoda</taxon>
        <taxon>Chromadorea</taxon>
        <taxon>Rhabditida</taxon>
        <taxon>Rhabditina</taxon>
        <taxon>Rhabditomorpha</taxon>
        <taxon>Strongyloidea</taxon>
        <taxon>Strongylidae</taxon>
        <taxon>Oesophagostomum</taxon>
    </lineage>
</organism>
<name>A0A0B1RTE5_OESDE</name>
<reference evidence="1 2" key="1">
    <citation type="submission" date="2014-03" db="EMBL/GenBank/DDBJ databases">
        <title>Draft genome of the hookworm Oesophagostomum dentatum.</title>
        <authorList>
            <person name="Mitreva M."/>
        </authorList>
    </citation>
    <scope>NUCLEOTIDE SEQUENCE [LARGE SCALE GENOMIC DNA]</scope>
    <source>
        <strain evidence="1 2">OD-Hann</strain>
    </source>
</reference>